<gene>
    <name evidence="1" type="ORF">BV22DRAFT_1197591</name>
</gene>
<evidence type="ECO:0000313" key="1">
    <source>
        <dbReference type="EMBL" id="KAH7922208.1"/>
    </source>
</evidence>
<sequence length="197" mass="21157">MMFFNQHVTALALLIAATAVAGDKCPPYSNPSGWDLKAYGTYNCGYLGPTPYGHYYGTLSKGGHYKCTPFPAGVSNKLNSFVFSTKDSSYALVLYSRTGCQGLLHSMRGGERRETNTTSTKGLGHNWESFEVPAIEGPKTTGMDPTRDRASKSALAQEAIDLMRHPNTDANVQAGIAALDEKAKGALTQAKNAGLKR</sequence>
<proteinExistence type="predicted"/>
<organism evidence="1 2">
    <name type="scientific">Leucogyrophana mollusca</name>
    <dbReference type="NCBI Taxonomy" id="85980"/>
    <lineage>
        <taxon>Eukaryota</taxon>
        <taxon>Fungi</taxon>
        <taxon>Dikarya</taxon>
        <taxon>Basidiomycota</taxon>
        <taxon>Agaricomycotina</taxon>
        <taxon>Agaricomycetes</taxon>
        <taxon>Agaricomycetidae</taxon>
        <taxon>Boletales</taxon>
        <taxon>Boletales incertae sedis</taxon>
        <taxon>Leucogyrophana</taxon>
    </lineage>
</organism>
<name>A0ACB8BB88_9AGAM</name>
<accession>A0ACB8BB88</accession>
<dbReference type="Proteomes" id="UP000790709">
    <property type="component" value="Unassembled WGS sequence"/>
</dbReference>
<dbReference type="EMBL" id="MU266493">
    <property type="protein sequence ID" value="KAH7922208.1"/>
    <property type="molecule type" value="Genomic_DNA"/>
</dbReference>
<evidence type="ECO:0000313" key="2">
    <source>
        <dbReference type="Proteomes" id="UP000790709"/>
    </source>
</evidence>
<keyword evidence="2" id="KW-1185">Reference proteome</keyword>
<reference evidence="1" key="1">
    <citation type="journal article" date="2021" name="New Phytol.">
        <title>Evolutionary innovations through gain and loss of genes in the ectomycorrhizal Boletales.</title>
        <authorList>
            <person name="Wu G."/>
            <person name="Miyauchi S."/>
            <person name="Morin E."/>
            <person name="Kuo A."/>
            <person name="Drula E."/>
            <person name="Varga T."/>
            <person name="Kohler A."/>
            <person name="Feng B."/>
            <person name="Cao Y."/>
            <person name="Lipzen A."/>
            <person name="Daum C."/>
            <person name="Hundley H."/>
            <person name="Pangilinan J."/>
            <person name="Johnson J."/>
            <person name="Barry K."/>
            <person name="LaButti K."/>
            <person name="Ng V."/>
            <person name="Ahrendt S."/>
            <person name="Min B."/>
            <person name="Choi I.G."/>
            <person name="Park H."/>
            <person name="Plett J.M."/>
            <person name="Magnuson J."/>
            <person name="Spatafora J.W."/>
            <person name="Nagy L.G."/>
            <person name="Henrissat B."/>
            <person name="Grigoriev I.V."/>
            <person name="Yang Z.L."/>
            <person name="Xu J."/>
            <person name="Martin F.M."/>
        </authorList>
    </citation>
    <scope>NUCLEOTIDE SEQUENCE</scope>
    <source>
        <strain evidence="1">KUC20120723A-06</strain>
    </source>
</reference>
<comment type="caution">
    <text evidence="1">The sequence shown here is derived from an EMBL/GenBank/DDBJ whole genome shotgun (WGS) entry which is preliminary data.</text>
</comment>
<protein>
    <submittedName>
        <fullName evidence="1">Uncharacterized protein</fullName>
    </submittedName>
</protein>